<dbReference type="Proteomes" id="UP000007069">
    <property type="component" value="Chromosome"/>
</dbReference>
<name>Q3BYM2_XANE5</name>
<proteinExistence type="predicted"/>
<evidence type="ECO:0000313" key="2">
    <source>
        <dbReference type="Proteomes" id="UP000007069"/>
    </source>
</evidence>
<reference evidence="1 2" key="1">
    <citation type="journal article" date="2005" name="J. Bacteriol.">
        <title>Insights into genome plasticity and pathogenicity of the plant pathogenic Bacterium Xanthomonas campestris pv. vesicatoria revealed by the complete genome sequence.</title>
        <authorList>
            <person name="Thieme F."/>
            <person name="Koebnik R."/>
            <person name="Bekel T."/>
            <person name="Berger C."/>
            <person name="Boch J."/>
            <person name="Buettner D."/>
            <person name="Caldana C."/>
            <person name="Gaigalat L."/>
            <person name="Goesmann A."/>
            <person name="Kay S."/>
            <person name="Kirchner O."/>
            <person name="Lanz C."/>
            <person name="Linke B."/>
            <person name="McHardy A.C."/>
            <person name="Meyer F."/>
            <person name="Mittenhuber G."/>
            <person name="Nies D.H."/>
            <person name="Niesbach-Kloesgen U."/>
            <person name="Patschkowski T."/>
            <person name="Rueckert C."/>
            <person name="Rupp O."/>
            <person name="Schneicker S."/>
            <person name="Schuster S.C."/>
            <person name="Vorhoelter F.J."/>
            <person name="Weber E."/>
            <person name="Puehler A."/>
            <person name="Bonas U."/>
            <person name="Bartels D."/>
            <person name="Kaiser O."/>
        </authorList>
    </citation>
    <scope>NUCLEOTIDE SEQUENCE [LARGE SCALE GENOMIC DNA]</scope>
    <source>
        <strain evidence="1 2">85-10</strain>
    </source>
</reference>
<dbReference type="HOGENOM" id="CLU_1980726_0_0_6"/>
<accession>Q3BYM2</accession>
<sequence length="126" mass="14181">MRCGIARRPSYERASRCLEARSGAAAAMCLGEQATGYRKLSREHRHPDNEDRRYAWRLRRERCGASPDRSPVAILYIAPTADDIERRTITAVGEQGCCTGARFYKKLIRQAMQPLRVDAAMAVAPQ</sequence>
<evidence type="ECO:0000313" key="1">
    <source>
        <dbReference type="EMBL" id="CAJ22041.1"/>
    </source>
</evidence>
<protein>
    <submittedName>
        <fullName evidence="1">Uncharacterized protein</fullName>
    </submittedName>
</protein>
<dbReference type="AlphaFoldDB" id="Q3BYM2"/>
<dbReference type="EMBL" id="AM039952">
    <property type="protein sequence ID" value="CAJ22041.1"/>
    <property type="molecule type" value="Genomic_DNA"/>
</dbReference>
<dbReference type="KEGG" id="xcv:XCV0410"/>
<gene>
    <name evidence="1" type="ordered locus">XCV0410</name>
</gene>
<organism evidence="2">
    <name type="scientific">Xanthomonas euvesicatoria pv. vesicatoria (strain 85-10)</name>
    <name type="common">Xanthomonas campestris pv. vesicatoria</name>
    <dbReference type="NCBI Taxonomy" id="316273"/>
    <lineage>
        <taxon>Bacteria</taxon>
        <taxon>Pseudomonadati</taxon>
        <taxon>Pseudomonadota</taxon>
        <taxon>Gammaproteobacteria</taxon>
        <taxon>Lysobacterales</taxon>
        <taxon>Lysobacteraceae</taxon>
        <taxon>Xanthomonas</taxon>
    </lineage>
</organism>